<dbReference type="Gene3D" id="2.130.10.10">
    <property type="entry name" value="YVTN repeat-like/Quinoprotein amine dehydrogenase"/>
    <property type="match status" value="4"/>
</dbReference>
<dbReference type="Pfam" id="PF18962">
    <property type="entry name" value="Por_Secre_tail"/>
    <property type="match status" value="1"/>
</dbReference>
<gene>
    <name evidence="3" type="ORF">DES35_10518</name>
</gene>
<dbReference type="CDD" id="cd15482">
    <property type="entry name" value="Sialidase_non-viral"/>
    <property type="match status" value="1"/>
</dbReference>
<dbReference type="InterPro" id="IPR052025">
    <property type="entry name" value="Xyloglucanase_GH74"/>
</dbReference>
<dbReference type="SUPFAM" id="SSF50939">
    <property type="entry name" value="Sialidases"/>
    <property type="match status" value="1"/>
</dbReference>
<dbReference type="NCBIfam" id="TIGR04183">
    <property type="entry name" value="Por_Secre_tail"/>
    <property type="match status" value="1"/>
</dbReference>
<name>A0A369A1U6_9FLAO</name>
<keyword evidence="4" id="KW-1185">Reference proteome</keyword>
<feature type="domain" description="Secretion system C-terminal sorting" evidence="2">
    <location>
        <begin position="765"/>
        <end position="833"/>
    </location>
</feature>
<dbReference type="SUPFAM" id="SSF110296">
    <property type="entry name" value="Oligoxyloglucan reducing end-specific cellobiohydrolase"/>
    <property type="match status" value="2"/>
</dbReference>
<accession>A0A369A1U6</accession>
<dbReference type="InterPro" id="IPR026444">
    <property type="entry name" value="Secre_tail"/>
</dbReference>
<dbReference type="PANTHER" id="PTHR43739">
    <property type="entry name" value="XYLOGLUCANASE (EUROFUNG)"/>
    <property type="match status" value="1"/>
</dbReference>
<dbReference type="RefSeq" id="WP_114366473.1">
    <property type="nucleotide sequence ID" value="NZ_BHZF01000004.1"/>
</dbReference>
<dbReference type="Proteomes" id="UP000253517">
    <property type="component" value="Unassembled WGS sequence"/>
</dbReference>
<evidence type="ECO:0000256" key="1">
    <source>
        <dbReference type="ARBA" id="ARBA00022729"/>
    </source>
</evidence>
<evidence type="ECO:0000259" key="2">
    <source>
        <dbReference type="Pfam" id="PF18962"/>
    </source>
</evidence>
<dbReference type="EMBL" id="QPJS01000005">
    <property type="protein sequence ID" value="RCX02047.1"/>
    <property type="molecule type" value="Genomic_DNA"/>
</dbReference>
<evidence type="ECO:0000313" key="4">
    <source>
        <dbReference type="Proteomes" id="UP000253517"/>
    </source>
</evidence>
<comment type="caution">
    <text evidence="3">The sequence shown here is derived from an EMBL/GenBank/DDBJ whole genome shotgun (WGS) entry which is preliminary data.</text>
</comment>
<dbReference type="InterPro" id="IPR015943">
    <property type="entry name" value="WD40/YVTN_repeat-like_dom_sf"/>
</dbReference>
<dbReference type="InterPro" id="IPR036278">
    <property type="entry name" value="Sialidase_sf"/>
</dbReference>
<proteinExistence type="predicted"/>
<organism evidence="3 4">
    <name type="scientific">Schleiferia thermophila</name>
    <dbReference type="NCBI Taxonomy" id="884107"/>
    <lineage>
        <taxon>Bacteria</taxon>
        <taxon>Pseudomonadati</taxon>
        <taxon>Bacteroidota</taxon>
        <taxon>Flavobacteriia</taxon>
        <taxon>Flavobacteriales</taxon>
        <taxon>Schleiferiaceae</taxon>
        <taxon>Schleiferia</taxon>
    </lineage>
</organism>
<reference evidence="3 4" key="1">
    <citation type="submission" date="2018-07" db="EMBL/GenBank/DDBJ databases">
        <title>Genomic Encyclopedia of Type Strains, Phase IV (KMG-IV): sequencing the most valuable type-strain genomes for metagenomic binning, comparative biology and taxonomic classification.</title>
        <authorList>
            <person name="Goeker M."/>
        </authorList>
    </citation>
    <scope>NUCLEOTIDE SEQUENCE [LARGE SCALE GENOMIC DNA]</scope>
    <source>
        <strain evidence="3 4">DSM 21410</strain>
    </source>
</reference>
<sequence length="837" mass="92133">MRLLCLVFALMVCGSVDGQVWYDMILNGERDFRKIRAHAEEFFSQKVTRERGIGYNWYKRWEYHQLQAIGEDSLLPVVDVADEWTAYISRQRNRPESFAGNWEPLGPVAWSVLNNGYSPGLGRVNYIYLDTLYSGTMYVCTPSGGLWRSYDGGVTYTVLTDQLASIGCGMVVVNPLDTNVLYLATGDNFGSDTYSIGVLKSTDYGQTWQPTGLSYVQSQMVRIFRLVMHPVDTATLLASTSQGIFRTTDGGLTWALVSSLQARSLVYNPKNPNTVFAAFKTLIRSHDFGATWIQVTDTVPPASAVSRMEVAISPSDTSVVYLLIGNSENGFLNVSRSADGGHTFEVRATTPNILHHSLQGTGTGGQAWYDLAIAVDPVNPNIVYTGGINIWKSVNGGQSFAINTHWVYTNQGLPYVHADIHYLGFYNGALYAGCDGGVYRTTNGGASWTDLSEGLKITQVYRLGTSHTHPDIVQFGAQDNGSMRRFPAGTWKQAFGADGMETVIDYSNPNIAVISYQNGGLLLTMDGGNSFTEFMNGVNQPSGWITPFVLHPTDPERWLVGRRAVWETYDRGVSWGTISPSDNVNIGALAWSKSDPLVIYFSKGNVLRKTTDGGGTWSIVNQGLPFQNISSIAIHPTHPDHVVITYSSFAAGQKVYRTLNGGATWTNISENLPNLQAWSVIFQENSPLDAMYLGMGIGVYYRDSTMAQWEPFFDGLPNVAVRELEINYNNGKLYAATYGRGVWYSDLKLITSGLSDGGLLPAVEVYPNPFRSEFKIAVSSTGVVEICDLSGRVIYESPIESDKAVLKPGKLPASIYLLKFQDRHGRTVIKKIVSRGD</sequence>
<keyword evidence="1" id="KW-0732">Signal</keyword>
<protein>
    <submittedName>
        <fullName evidence="3">Putative secreted protein (Por secretion system target)</fullName>
    </submittedName>
</protein>
<dbReference type="AlphaFoldDB" id="A0A369A1U6"/>
<dbReference type="GO" id="GO:0010411">
    <property type="term" value="P:xyloglucan metabolic process"/>
    <property type="evidence" value="ECO:0007669"/>
    <property type="project" value="TreeGrafter"/>
</dbReference>
<evidence type="ECO:0000313" key="3">
    <source>
        <dbReference type="EMBL" id="RCX02047.1"/>
    </source>
</evidence>
<dbReference type="PANTHER" id="PTHR43739:SF5">
    <property type="entry name" value="EXO-ALPHA-SIALIDASE"/>
    <property type="match status" value="1"/>
</dbReference>